<evidence type="ECO:0000256" key="7">
    <source>
        <dbReference type="ARBA" id="ARBA00023204"/>
    </source>
</evidence>
<feature type="domain" description="Uracil-DNA glycosylase-like" evidence="8">
    <location>
        <begin position="50"/>
        <end position="203"/>
    </location>
</feature>
<dbReference type="Gene3D" id="3.40.470.10">
    <property type="entry name" value="Uracil-DNA glycosylase-like domain"/>
    <property type="match status" value="1"/>
</dbReference>
<dbReference type="Proteomes" id="UP000294682">
    <property type="component" value="Unassembled WGS sequence"/>
</dbReference>
<dbReference type="PANTHER" id="PTHR33693">
    <property type="entry name" value="TYPE-5 URACIL-DNA GLYCOSYLASE"/>
    <property type="match status" value="1"/>
</dbReference>
<evidence type="ECO:0000313" key="9">
    <source>
        <dbReference type="EMBL" id="TCL45250.1"/>
    </source>
</evidence>
<sequence>MATETAAPEGMSAAAVMKRAREAQSLEQLEQLCFRCEGCPFCSLCTYKIFGYGNEHAPIMFIQTNPSREEDECGEILVQDAGEIFDFLLESVGMSRQSNIYITQLVKCMPLFGRSPRKKESAFCINTFLKKQIELIAPKVIVTLGSLPTQTLILGRTNLEDMCGRWYKIGDTWFFPTYHPASFLRGKMVYFRNIGLEHFRIFRAKLDELGIDPNA</sequence>
<accession>A0A9X8UM76</accession>
<dbReference type="InterPro" id="IPR036895">
    <property type="entry name" value="Uracil-DNA_glycosylase-like_sf"/>
</dbReference>
<evidence type="ECO:0000256" key="3">
    <source>
        <dbReference type="ARBA" id="ARBA00022763"/>
    </source>
</evidence>
<protein>
    <submittedName>
        <fullName evidence="9">DNA polymerase</fullName>
    </submittedName>
</protein>
<keyword evidence="1" id="KW-0004">4Fe-4S</keyword>
<comment type="caution">
    <text evidence="9">The sequence shown here is derived from an EMBL/GenBank/DDBJ whole genome shotgun (WGS) entry which is preliminary data.</text>
</comment>
<evidence type="ECO:0000256" key="2">
    <source>
        <dbReference type="ARBA" id="ARBA00022723"/>
    </source>
</evidence>
<dbReference type="AlphaFoldDB" id="A0A9X8UM76"/>
<evidence type="ECO:0000256" key="1">
    <source>
        <dbReference type="ARBA" id="ARBA00022485"/>
    </source>
</evidence>
<dbReference type="GO" id="GO:0051539">
    <property type="term" value="F:4 iron, 4 sulfur cluster binding"/>
    <property type="evidence" value="ECO:0007669"/>
    <property type="project" value="UniProtKB-KW"/>
</dbReference>
<dbReference type="RefSeq" id="WP_079700336.1">
    <property type="nucleotide sequence ID" value="NZ_SLUK01000001.1"/>
</dbReference>
<dbReference type="GO" id="GO:0046872">
    <property type="term" value="F:metal ion binding"/>
    <property type="evidence" value="ECO:0007669"/>
    <property type="project" value="UniProtKB-KW"/>
</dbReference>
<keyword evidence="10" id="KW-1185">Reference proteome</keyword>
<keyword evidence="2" id="KW-0479">Metal-binding</keyword>
<reference evidence="9 10" key="1">
    <citation type="submission" date="2019-03" db="EMBL/GenBank/DDBJ databases">
        <title>Genomic Encyclopedia of Type Strains, Phase IV (KMG-IV): sequencing the most valuable type-strain genomes for metagenomic binning, comparative biology and taxonomic classification.</title>
        <authorList>
            <person name="Goeker M."/>
        </authorList>
    </citation>
    <scope>NUCLEOTIDE SEQUENCE [LARGE SCALE GENOMIC DNA]</scope>
    <source>
        <strain evidence="9 10">DSM 100433</strain>
    </source>
</reference>
<evidence type="ECO:0000259" key="8">
    <source>
        <dbReference type="SMART" id="SM00986"/>
    </source>
</evidence>
<gene>
    <name evidence="9" type="ORF">EDD78_101232</name>
</gene>
<dbReference type="Pfam" id="PF03167">
    <property type="entry name" value="UDG"/>
    <property type="match status" value="1"/>
</dbReference>
<keyword evidence="4" id="KW-0378">Hydrolase</keyword>
<evidence type="ECO:0000256" key="5">
    <source>
        <dbReference type="ARBA" id="ARBA00023004"/>
    </source>
</evidence>
<dbReference type="EMBL" id="SLUK01000001">
    <property type="protein sequence ID" value="TCL45250.1"/>
    <property type="molecule type" value="Genomic_DNA"/>
</dbReference>
<dbReference type="GO" id="GO:0006281">
    <property type="term" value="P:DNA repair"/>
    <property type="evidence" value="ECO:0007669"/>
    <property type="project" value="UniProtKB-KW"/>
</dbReference>
<dbReference type="InterPro" id="IPR005122">
    <property type="entry name" value="Uracil-DNA_glycosylase-like"/>
</dbReference>
<dbReference type="SMART" id="SM00986">
    <property type="entry name" value="UDG"/>
    <property type="match status" value="1"/>
</dbReference>
<dbReference type="CDD" id="cd10030">
    <property type="entry name" value="UDG-F4_TTUDGA_SPO1dp_like"/>
    <property type="match status" value="1"/>
</dbReference>
<dbReference type="InterPro" id="IPR051536">
    <property type="entry name" value="UDG_Type-4/5"/>
</dbReference>
<evidence type="ECO:0000313" key="10">
    <source>
        <dbReference type="Proteomes" id="UP000294682"/>
    </source>
</evidence>
<evidence type="ECO:0000256" key="4">
    <source>
        <dbReference type="ARBA" id="ARBA00022801"/>
    </source>
</evidence>
<proteinExistence type="predicted"/>
<evidence type="ECO:0000256" key="6">
    <source>
        <dbReference type="ARBA" id="ARBA00023014"/>
    </source>
</evidence>
<name>A0A9X8UM76_9FIRM</name>
<dbReference type="SUPFAM" id="SSF52141">
    <property type="entry name" value="Uracil-DNA glycosylase-like"/>
    <property type="match status" value="1"/>
</dbReference>
<dbReference type="PANTHER" id="PTHR33693:SF1">
    <property type="entry name" value="TYPE-4 URACIL-DNA GLYCOSYLASE"/>
    <property type="match status" value="1"/>
</dbReference>
<dbReference type="GO" id="GO:0097506">
    <property type="term" value="F:deaminated base DNA N-glycosylase activity"/>
    <property type="evidence" value="ECO:0007669"/>
    <property type="project" value="UniProtKB-ARBA"/>
</dbReference>
<keyword evidence="7" id="KW-0234">DNA repair</keyword>
<keyword evidence="6" id="KW-0411">Iron-sulfur</keyword>
<keyword evidence="5" id="KW-0408">Iron</keyword>
<dbReference type="SMART" id="SM00987">
    <property type="entry name" value="UreE_C"/>
    <property type="match status" value="1"/>
</dbReference>
<organism evidence="9 10">
    <name type="scientific">Harryflintia acetispora</name>
    <dbReference type="NCBI Taxonomy" id="1849041"/>
    <lineage>
        <taxon>Bacteria</taxon>
        <taxon>Bacillati</taxon>
        <taxon>Bacillota</taxon>
        <taxon>Clostridia</taxon>
        <taxon>Eubacteriales</taxon>
        <taxon>Oscillospiraceae</taxon>
        <taxon>Harryflintia</taxon>
    </lineage>
</organism>
<keyword evidence="3" id="KW-0227">DNA damage</keyword>